<evidence type="ECO:0000313" key="4">
    <source>
        <dbReference type="EMBL" id="NYI10687.1"/>
    </source>
</evidence>
<proteinExistence type="predicted"/>
<evidence type="ECO:0000256" key="1">
    <source>
        <dbReference type="SAM" id="MobiDB-lite"/>
    </source>
</evidence>
<evidence type="ECO:0000259" key="3">
    <source>
        <dbReference type="Pfam" id="PF20059"/>
    </source>
</evidence>
<protein>
    <submittedName>
        <fullName evidence="4">Uncharacterized protein YacL</fullName>
    </submittedName>
</protein>
<dbReference type="EMBL" id="JACBZI010000001">
    <property type="protein sequence ID" value="NYI10687.1"/>
    <property type="molecule type" value="Genomic_DNA"/>
</dbReference>
<keyword evidence="5" id="KW-1185">Reference proteome</keyword>
<feature type="compositionally biased region" description="Basic and acidic residues" evidence="1">
    <location>
        <begin position="70"/>
        <end position="80"/>
    </location>
</feature>
<name>A0A7Z0C3W1_9ACTN</name>
<feature type="region of interest" description="Disordered" evidence="1">
    <location>
        <begin position="56"/>
        <end position="80"/>
    </location>
</feature>
<reference evidence="4 5" key="1">
    <citation type="submission" date="2020-07" db="EMBL/GenBank/DDBJ databases">
        <title>Sequencing the genomes of 1000 actinobacteria strains.</title>
        <authorList>
            <person name="Klenk H.-P."/>
        </authorList>
    </citation>
    <scope>NUCLEOTIDE SEQUENCE [LARGE SCALE GENOMIC DNA]</scope>
    <source>
        <strain evidence="4 5">DSM 18248</strain>
    </source>
</reference>
<feature type="domain" description="DUF6458" evidence="3">
    <location>
        <begin position="1"/>
        <end position="75"/>
    </location>
</feature>
<evidence type="ECO:0000256" key="2">
    <source>
        <dbReference type="SAM" id="Phobius"/>
    </source>
</evidence>
<organism evidence="4 5">
    <name type="scientific">Nocardioides marinus</name>
    <dbReference type="NCBI Taxonomy" id="374514"/>
    <lineage>
        <taxon>Bacteria</taxon>
        <taxon>Bacillati</taxon>
        <taxon>Actinomycetota</taxon>
        <taxon>Actinomycetes</taxon>
        <taxon>Propionibacteriales</taxon>
        <taxon>Nocardioidaceae</taxon>
        <taxon>Nocardioides</taxon>
    </lineage>
</organism>
<comment type="caution">
    <text evidence="4">The sequence shown here is derived from an EMBL/GenBank/DDBJ whole genome shotgun (WGS) entry which is preliminary data.</text>
</comment>
<keyword evidence="2" id="KW-0812">Transmembrane</keyword>
<gene>
    <name evidence="4" type="ORF">BKA05_002202</name>
</gene>
<dbReference type="Proteomes" id="UP000537326">
    <property type="component" value="Unassembled WGS sequence"/>
</dbReference>
<sequence length="80" mass="8389">MGYGAGGFLVVVGLILALAVQDAVSGVDLQMIGWIMTIVGVALLVLTAVTLNRRRETGTVSSTTHPDGSVTERRTSHHDV</sequence>
<feature type="transmembrane region" description="Helical" evidence="2">
    <location>
        <begin position="31"/>
        <end position="51"/>
    </location>
</feature>
<dbReference type="InterPro" id="IPR045597">
    <property type="entry name" value="DUF6458"/>
</dbReference>
<dbReference type="AlphaFoldDB" id="A0A7Z0C3W1"/>
<dbReference type="RefSeq" id="WP_179531487.1">
    <property type="nucleotide sequence ID" value="NZ_BAAAPP010000005.1"/>
</dbReference>
<evidence type="ECO:0000313" key="5">
    <source>
        <dbReference type="Proteomes" id="UP000537326"/>
    </source>
</evidence>
<dbReference type="Pfam" id="PF20059">
    <property type="entry name" value="DUF6458"/>
    <property type="match status" value="1"/>
</dbReference>
<keyword evidence="2" id="KW-0472">Membrane</keyword>
<keyword evidence="2" id="KW-1133">Transmembrane helix</keyword>
<accession>A0A7Z0C3W1</accession>